<dbReference type="Proteomes" id="UP000322000">
    <property type="component" value="Chromosome 3"/>
</dbReference>
<keyword evidence="2" id="KW-0812">Transmembrane</keyword>
<sequence length="106" mass="12473">METLIDSIIDFVRVRQLNIALAGILTLAYLVYQYWGLLFKGQEEEEEDDECRHSTRLSRSRSRSCSRSRTRSGNYHDYKMVDSKHGRRGRKAHRRCPDCSLCNCEQ</sequence>
<keyword evidence="2" id="KW-0472">Membrane</keyword>
<evidence type="ECO:0000313" key="4">
    <source>
        <dbReference type="RefSeq" id="XP_026725645.1"/>
    </source>
</evidence>
<feature type="compositionally biased region" description="Basic residues" evidence="1">
    <location>
        <begin position="85"/>
        <end position="94"/>
    </location>
</feature>
<evidence type="ECO:0000256" key="1">
    <source>
        <dbReference type="SAM" id="MobiDB-lite"/>
    </source>
</evidence>
<keyword evidence="2" id="KW-1133">Transmembrane helix</keyword>
<protein>
    <submittedName>
        <fullName evidence="4">Uncharacterized protein LOC113492366 isoform X1</fullName>
    </submittedName>
</protein>
<proteinExistence type="predicted"/>
<evidence type="ECO:0000256" key="2">
    <source>
        <dbReference type="SAM" id="Phobius"/>
    </source>
</evidence>
<name>A0A7E5VBN0_TRINI</name>
<dbReference type="GeneID" id="113492366"/>
<accession>A0A7E5VBN0</accession>
<reference evidence="4" key="1">
    <citation type="submission" date="2025-08" db="UniProtKB">
        <authorList>
            <consortium name="RefSeq"/>
        </authorList>
    </citation>
    <scope>IDENTIFICATION</scope>
</reference>
<dbReference type="AlphaFoldDB" id="A0A7E5VBN0"/>
<feature type="compositionally biased region" description="Basic residues" evidence="1">
    <location>
        <begin position="60"/>
        <end position="70"/>
    </location>
</feature>
<gene>
    <name evidence="4" type="primary">LOC113492366</name>
</gene>
<keyword evidence="3" id="KW-1185">Reference proteome</keyword>
<dbReference type="InParanoid" id="A0A7E5VBN0"/>
<dbReference type="RefSeq" id="XP_026725645.1">
    <property type="nucleotide sequence ID" value="XM_026869844.1"/>
</dbReference>
<organism evidence="3 4">
    <name type="scientific">Trichoplusia ni</name>
    <name type="common">Cabbage looper</name>
    <dbReference type="NCBI Taxonomy" id="7111"/>
    <lineage>
        <taxon>Eukaryota</taxon>
        <taxon>Metazoa</taxon>
        <taxon>Ecdysozoa</taxon>
        <taxon>Arthropoda</taxon>
        <taxon>Hexapoda</taxon>
        <taxon>Insecta</taxon>
        <taxon>Pterygota</taxon>
        <taxon>Neoptera</taxon>
        <taxon>Endopterygota</taxon>
        <taxon>Lepidoptera</taxon>
        <taxon>Glossata</taxon>
        <taxon>Ditrysia</taxon>
        <taxon>Noctuoidea</taxon>
        <taxon>Noctuidae</taxon>
        <taxon>Plusiinae</taxon>
        <taxon>Trichoplusia</taxon>
    </lineage>
</organism>
<feature type="transmembrane region" description="Helical" evidence="2">
    <location>
        <begin position="17"/>
        <end position="35"/>
    </location>
</feature>
<feature type="region of interest" description="Disordered" evidence="1">
    <location>
        <begin position="60"/>
        <end position="99"/>
    </location>
</feature>
<dbReference type="KEGG" id="tnl:113492366"/>
<dbReference type="OrthoDB" id="6922674at2759"/>
<feature type="compositionally biased region" description="Basic and acidic residues" evidence="1">
    <location>
        <begin position="74"/>
        <end position="84"/>
    </location>
</feature>
<evidence type="ECO:0000313" key="3">
    <source>
        <dbReference type="Proteomes" id="UP000322000"/>
    </source>
</evidence>